<evidence type="ECO:0000313" key="1">
    <source>
        <dbReference type="EMBL" id="MBE9042763.1"/>
    </source>
</evidence>
<dbReference type="Pfam" id="PF12831">
    <property type="entry name" value="FAD_oxidored"/>
    <property type="match status" value="1"/>
</dbReference>
<organism evidence="1 2">
    <name type="scientific">Zarconia navalis LEGE 11467</name>
    <dbReference type="NCBI Taxonomy" id="1828826"/>
    <lineage>
        <taxon>Bacteria</taxon>
        <taxon>Bacillati</taxon>
        <taxon>Cyanobacteriota</taxon>
        <taxon>Cyanophyceae</taxon>
        <taxon>Oscillatoriophycideae</taxon>
        <taxon>Oscillatoriales</taxon>
        <taxon>Oscillatoriales incertae sedis</taxon>
        <taxon>Zarconia</taxon>
        <taxon>Zarconia navalis</taxon>
    </lineage>
</organism>
<sequence length="553" mass="61260">MLLSLKKLLVFPIVFLALRFFLPYLGLEGQVRSEVEVSSQTAAVRGEEPIEESIEEPIEDPMASWRLKNVDVLVYGDELPGVCAAIWAKKQLGETGRVVLARSNRTKEQFGGLVSRGGLAFLDLDKTYWEIQPTAQCWLQFLQKANVWESCVGAHNTDRAIREMLVEAGVEVISDAPLVPKVKDKQIRYVDIEARQLRIFASAYIDATQDAQLAIDAGVPYWQGFESQDASLADSTLSVSIVPVISGLTIDDIKYLERSLQSDPQLLARIEEQIFRFHGVEGSKFIMTNFDKPIYQPYLDGYLVLSAVLGGAYHLDRNIPYTFSSMNSLFFDKANICAFEDGSLSWNGFLFKLSTTEILQIEQNNFRPTESMLNSMNELEFWLQEKLGNDAIEVFVPPEIYVRQSVNVSEVVDTLTGREIVQGGTAPENSIGSFSYEFDFRGGVNGLSISVPPMPIFNFGIENALAKNIDNLAIVGRASGYEGIAVSVGRINTVNTYQGQGIGVAAALAVQSEVSINSIVSSQVRQTLENMTGLTTQFYGVETSPEIDKTNIR</sequence>
<dbReference type="Proteomes" id="UP000621799">
    <property type="component" value="Unassembled WGS sequence"/>
</dbReference>
<proteinExistence type="predicted"/>
<name>A0A928W2J3_9CYAN</name>
<dbReference type="RefSeq" id="WP_264322909.1">
    <property type="nucleotide sequence ID" value="NZ_JADEXN010000429.1"/>
</dbReference>
<dbReference type="EMBL" id="JADEXN010000429">
    <property type="protein sequence ID" value="MBE9042763.1"/>
    <property type="molecule type" value="Genomic_DNA"/>
</dbReference>
<accession>A0A928W2J3</accession>
<evidence type="ECO:0000313" key="2">
    <source>
        <dbReference type="Proteomes" id="UP000621799"/>
    </source>
</evidence>
<protein>
    <submittedName>
        <fullName evidence="1">FAD-dependent oxidoreductase</fullName>
    </submittedName>
</protein>
<comment type="caution">
    <text evidence="1">The sequence shown here is derived from an EMBL/GenBank/DDBJ whole genome shotgun (WGS) entry which is preliminary data.</text>
</comment>
<keyword evidence="2" id="KW-1185">Reference proteome</keyword>
<dbReference type="AlphaFoldDB" id="A0A928W2J3"/>
<gene>
    <name evidence="1" type="ORF">IQ235_18545</name>
</gene>
<reference evidence="1" key="1">
    <citation type="submission" date="2020-10" db="EMBL/GenBank/DDBJ databases">
        <authorList>
            <person name="Castelo-Branco R."/>
            <person name="Eusebio N."/>
            <person name="Adriana R."/>
            <person name="Vieira A."/>
            <person name="Brugerolle De Fraissinette N."/>
            <person name="Rezende De Castro R."/>
            <person name="Schneider M.P."/>
            <person name="Vasconcelos V."/>
            <person name="Leao P.N."/>
        </authorList>
    </citation>
    <scope>NUCLEOTIDE SEQUENCE</scope>
    <source>
        <strain evidence="1">LEGE 11467</strain>
    </source>
</reference>